<evidence type="ECO:0000313" key="6">
    <source>
        <dbReference type="EMBL" id="MBB5887989.1"/>
    </source>
</evidence>
<keyword evidence="3 5" id="KW-0904">Protein phosphatase</keyword>
<dbReference type="PANTHER" id="PTHR39181:SF1">
    <property type="entry name" value="TYROSINE-PROTEIN PHOSPHATASE YWQE"/>
    <property type="match status" value="1"/>
</dbReference>
<protein>
    <recommendedName>
        <fullName evidence="5">Tyrosine-protein phosphatase</fullName>
        <ecNumber evidence="5">3.1.3.48</ecNumber>
    </recommendedName>
</protein>
<dbReference type="SUPFAM" id="SSF89550">
    <property type="entry name" value="PHP domain-like"/>
    <property type="match status" value="1"/>
</dbReference>
<dbReference type="RefSeq" id="WP_183539629.1">
    <property type="nucleotide sequence ID" value="NZ_JACHHV010000012.1"/>
</dbReference>
<evidence type="ECO:0000256" key="5">
    <source>
        <dbReference type="PIRNR" id="PIRNR016557"/>
    </source>
</evidence>
<evidence type="ECO:0000256" key="3">
    <source>
        <dbReference type="ARBA" id="ARBA00022912"/>
    </source>
</evidence>
<dbReference type="PANTHER" id="PTHR39181">
    <property type="entry name" value="TYROSINE-PROTEIN PHOSPHATASE YWQE"/>
    <property type="match status" value="1"/>
</dbReference>
<evidence type="ECO:0000256" key="1">
    <source>
        <dbReference type="ARBA" id="ARBA00005750"/>
    </source>
</evidence>
<accession>A0A841C9C3</accession>
<dbReference type="AlphaFoldDB" id="A0A841C9C3"/>
<dbReference type="PIRSF" id="PIRSF016557">
    <property type="entry name" value="Caps_synth_CpsB"/>
    <property type="match status" value="1"/>
</dbReference>
<comment type="caution">
    <text evidence="6">The sequence shown here is derived from an EMBL/GenBank/DDBJ whole genome shotgun (WGS) entry which is preliminary data.</text>
</comment>
<dbReference type="EMBL" id="JACHHV010000012">
    <property type="protein sequence ID" value="MBB5887989.1"/>
    <property type="molecule type" value="Genomic_DNA"/>
</dbReference>
<keyword evidence="2 5" id="KW-0378">Hydrolase</keyword>
<comment type="catalytic activity">
    <reaction evidence="4 5">
        <text>O-phospho-L-tyrosyl-[protein] + H2O = L-tyrosyl-[protein] + phosphate</text>
        <dbReference type="Rhea" id="RHEA:10684"/>
        <dbReference type="Rhea" id="RHEA-COMP:10136"/>
        <dbReference type="Rhea" id="RHEA-COMP:20101"/>
        <dbReference type="ChEBI" id="CHEBI:15377"/>
        <dbReference type="ChEBI" id="CHEBI:43474"/>
        <dbReference type="ChEBI" id="CHEBI:46858"/>
        <dbReference type="ChEBI" id="CHEBI:61978"/>
        <dbReference type="EC" id="3.1.3.48"/>
    </reaction>
</comment>
<evidence type="ECO:0000313" key="7">
    <source>
        <dbReference type="Proteomes" id="UP000562464"/>
    </source>
</evidence>
<dbReference type="GO" id="GO:0030145">
    <property type="term" value="F:manganese ion binding"/>
    <property type="evidence" value="ECO:0007669"/>
    <property type="project" value="UniProtKB-UniRule"/>
</dbReference>
<keyword evidence="7" id="KW-1185">Reference proteome</keyword>
<dbReference type="GO" id="GO:0004725">
    <property type="term" value="F:protein tyrosine phosphatase activity"/>
    <property type="evidence" value="ECO:0007669"/>
    <property type="project" value="UniProtKB-UniRule"/>
</dbReference>
<dbReference type="InterPro" id="IPR016195">
    <property type="entry name" value="Pol/histidinol_Pase-like"/>
</dbReference>
<reference evidence="6 7" key="1">
    <citation type="submission" date="2020-08" db="EMBL/GenBank/DDBJ databases">
        <title>Genomic Encyclopedia of Type Strains, Phase IV (KMG-IV): sequencing the most valuable type-strain genomes for metagenomic binning, comparative biology and taxonomic classification.</title>
        <authorList>
            <person name="Goeker M."/>
        </authorList>
    </citation>
    <scope>NUCLEOTIDE SEQUENCE [LARGE SCALE GENOMIC DNA]</scope>
    <source>
        <strain evidence="6 7">DSM 14925</strain>
    </source>
</reference>
<dbReference type="InterPro" id="IPR016667">
    <property type="entry name" value="Caps_polysacc_synth_CpsB/CapC"/>
</dbReference>
<evidence type="ECO:0000256" key="4">
    <source>
        <dbReference type="ARBA" id="ARBA00051722"/>
    </source>
</evidence>
<dbReference type="Gene3D" id="3.20.20.140">
    <property type="entry name" value="Metal-dependent hydrolases"/>
    <property type="match status" value="1"/>
</dbReference>
<organism evidence="6 7">
    <name type="scientific">Lactovum miscens</name>
    <dbReference type="NCBI Taxonomy" id="190387"/>
    <lineage>
        <taxon>Bacteria</taxon>
        <taxon>Bacillati</taxon>
        <taxon>Bacillota</taxon>
        <taxon>Bacilli</taxon>
        <taxon>Lactobacillales</taxon>
        <taxon>Streptococcaceae</taxon>
        <taxon>Lactovum</taxon>
    </lineage>
</organism>
<sequence length="254" mass="28685">MIDIHCHILPGIDDGAKTLEDTLTMLKVAIEEGITVITATPHHNPEYKNERPLILQKVQEVEQIIEENNLPIQVLPGQEVRAYGEVIADFKDNKLLTAADNSRFVLIEFPSDHVPGYASQLFYQMQSNGFQPILVHPERNSEIIENPNILYDLVNKGALSQITASSVTGHFGRKIQKLTYQIVENNLAHFIASDAHNVTSRSFKMKEALKIIGDEFGFELSEYYKNNSKQVIIDGQIYPDKPSKIKNKKILGLF</sequence>
<gene>
    <name evidence="6" type="ORF">HNQ37_000879</name>
</gene>
<dbReference type="Proteomes" id="UP000562464">
    <property type="component" value="Unassembled WGS sequence"/>
</dbReference>
<proteinExistence type="inferred from homology"/>
<dbReference type="Pfam" id="PF19567">
    <property type="entry name" value="CpsB_CapC"/>
    <property type="match status" value="1"/>
</dbReference>
<evidence type="ECO:0000256" key="2">
    <source>
        <dbReference type="ARBA" id="ARBA00022801"/>
    </source>
</evidence>
<comment type="similarity">
    <text evidence="1 5">Belongs to the metallo-dependent hydrolases superfamily. CpsB/CapC family.</text>
</comment>
<dbReference type="EC" id="3.1.3.48" evidence="5"/>
<name>A0A841C9C3_9LACT</name>